<feature type="transmembrane region" description="Helical" evidence="10">
    <location>
        <begin position="207"/>
        <end position="230"/>
    </location>
</feature>
<dbReference type="GO" id="GO:0000026">
    <property type="term" value="F:alpha-1,2-mannosyltransferase activity"/>
    <property type="evidence" value="ECO:0007669"/>
    <property type="project" value="TreeGrafter"/>
</dbReference>
<evidence type="ECO:0000256" key="10">
    <source>
        <dbReference type="RuleBase" id="RU363075"/>
    </source>
</evidence>
<keyword evidence="7 10" id="KW-0256">Endoplasmic reticulum</keyword>
<evidence type="ECO:0000313" key="13">
    <source>
        <dbReference type="Proteomes" id="UP000823405"/>
    </source>
</evidence>
<comment type="caution">
    <text evidence="12">The sequence shown here is derived from an EMBL/GenBank/DDBJ whole genome shotgun (WGS) entry which is preliminary data.</text>
</comment>
<dbReference type="InterPro" id="IPR005599">
    <property type="entry name" value="GPI_mannosylTrfase"/>
</dbReference>
<evidence type="ECO:0000256" key="8">
    <source>
        <dbReference type="ARBA" id="ARBA00022989"/>
    </source>
</evidence>
<dbReference type="EC" id="2.4.1.-" evidence="10"/>
<dbReference type="EMBL" id="JAAAIN010001588">
    <property type="protein sequence ID" value="KAG0301764.1"/>
    <property type="molecule type" value="Genomic_DNA"/>
</dbReference>
<evidence type="ECO:0000256" key="9">
    <source>
        <dbReference type="ARBA" id="ARBA00023136"/>
    </source>
</evidence>
<reference evidence="12" key="1">
    <citation type="journal article" date="2020" name="Fungal Divers.">
        <title>Resolving the Mortierellaceae phylogeny through synthesis of multi-gene phylogenetics and phylogenomics.</title>
        <authorList>
            <person name="Vandepol N."/>
            <person name="Liber J."/>
            <person name="Desiro A."/>
            <person name="Na H."/>
            <person name="Kennedy M."/>
            <person name="Barry K."/>
            <person name="Grigoriev I.V."/>
            <person name="Miller A.N."/>
            <person name="O'Donnell K."/>
            <person name="Stajich J.E."/>
            <person name="Bonito G."/>
        </authorList>
    </citation>
    <scope>NUCLEOTIDE SEQUENCE</scope>
    <source>
        <strain evidence="12">NVP60</strain>
    </source>
</reference>
<feature type="transmembrane region" description="Helical" evidence="10">
    <location>
        <begin position="242"/>
        <end position="269"/>
    </location>
</feature>
<dbReference type="PANTHER" id="PTHR22760">
    <property type="entry name" value="GLYCOSYLTRANSFERASE"/>
    <property type="match status" value="1"/>
</dbReference>
<evidence type="ECO:0000313" key="12">
    <source>
        <dbReference type="EMBL" id="KAG0301764.1"/>
    </source>
</evidence>
<comment type="similarity">
    <text evidence="3 10">Belongs to the glycosyltransferase 22 family.</text>
</comment>
<keyword evidence="5" id="KW-0808">Transferase</keyword>
<keyword evidence="8 10" id="KW-1133">Transmembrane helix</keyword>
<feature type="compositionally biased region" description="Low complexity" evidence="11">
    <location>
        <begin position="44"/>
        <end position="55"/>
    </location>
</feature>
<organism evidence="12 13">
    <name type="scientific">Linnemannia gamsii</name>
    <dbReference type="NCBI Taxonomy" id="64522"/>
    <lineage>
        <taxon>Eukaryota</taxon>
        <taxon>Fungi</taxon>
        <taxon>Fungi incertae sedis</taxon>
        <taxon>Mucoromycota</taxon>
        <taxon>Mortierellomycotina</taxon>
        <taxon>Mortierellomycetes</taxon>
        <taxon>Mortierellales</taxon>
        <taxon>Mortierellaceae</taxon>
        <taxon>Linnemannia</taxon>
    </lineage>
</organism>
<keyword evidence="6 10" id="KW-0812">Transmembrane</keyword>
<evidence type="ECO:0000256" key="6">
    <source>
        <dbReference type="ARBA" id="ARBA00022692"/>
    </source>
</evidence>
<dbReference type="PANTHER" id="PTHR22760:SF2">
    <property type="entry name" value="ALPHA-1,2-MANNOSYLTRANSFERASE ALG9"/>
    <property type="match status" value="1"/>
</dbReference>
<accession>A0A9P6UID0</accession>
<sequence length="802" mass="89933">MPRMPKKTQLPTPPTTPASATTPGREPGGSEQRDDVASSAVHLANSNNHATTTATPLKQTLKQRNPSSKHSSNGHGLANGHRTRTDSKMGEFEDTTDNSGSDSSSDRTELLDELARWRNAVQPYCPSYSVAFKTIFLVRALAATYSNISDCDEVFNFWEPMHYLQYGSGLETWEYSPLYAIRSWAYILIHAFAAEITRLAMSANRLQVFFIIRIILGAVSAHCEATLYRAVVDEVDPRIGRYLLLTLITSAGTWIASNAFLPSTFAMYTTMLFFSQMLQPPHQHSGKRTFWAIFWVGLGGLLGWPFSAAVGLPFALEELLIHSRNQSKKKTVRFRDWRRIRFLRLVTSAIAVLACVLIPIVVIDRYYYKKLVVVPLNIVLYNVFGGDVGPDIFGTEPWWFYILNGILNFNILFIAALISLPVLLVTYIVIPDALPNSPSDSGQIKDPLLLFSLKLSPFYLWFAIFTAQPHKEERFLFVVYPLICFNAVMTLFMVQKLVQRGLDRFVTRSKTAAIHKYSAGLVWVVLIAAAALSISRILALHEHYSAPIDVYRKAFDLVKVPGPIVIEGTADPTIVAASAATNGATSEDGGVTAEASKKPEIVRVCVGKEWYRFPSHYFLPEGAKLGLIKSHFDGLLPGEFLESDNASGELPPLEAQPSANTGKTHQPFRIDWRWSAERRLGTSNIPLLMNNENKEVHEHYTPLEQCQYLVDLDYSGRYTDKDDSSTADLIEPRYLQDKEKWERLYCTKFLDTTVGAGRHPLIRAFWIPDKVTVALTRGQTKVWGDYCLARRKATLSHPPSPV</sequence>
<feature type="transmembrane region" description="Helical" evidence="10">
    <location>
        <begin position="519"/>
        <end position="539"/>
    </location>
</feature>
<evidence type="ECO:0000256" key="7">
    <source>
        <dbReference type="ARBA" id="ARBA00022824"/>
    </source>
</evidence>
<gene>
    <name evidence="12" type="primary">ALG9</name>
    <name evidence="12" type="ORF">BGZ97_002627</name>
</gene>
<comment type="subcellular location">
    <subcellularLocation>
        <location evidence="1 10">Endoplasmic reticulum membrane</location>
        <topology evidence="1 10">Multi-pass membrane protein</topology>
    </subcellularLocation>
</comment>
<feature type="compositionally biased region" description="Polar residues" evidence="11">
    <location>
        <begin position="56"/>
        <end position="74"/>
    </location>
</feature>
<evidence type="ECO:0000256" key="4">
    <source>
        <dbReference type="ARBA" id="ARBA00022676"/>
    </source>
</evidence>
<proteinExistence type="inferred from homology"/>
<dbReference type="Pfam" id="PF03901">
    <property type="entry name" value="Glyco_transf_22"/>
    <property type="match status" value="1"/>
</dbReference>
<feature type="transmembrane region" description="Helical" evidence="10">
    <location>
        <begin position="398"/>
        <end position="427"/>
    </location>
</feature>
<keyword evidence="4 10" id="KW-0328">Glycosyltransferase</keyword>
<dbReference type="GO" id="GO:0006487">
    <property type="term" value="P:protein N-linked glycosylation"/>
    <property type="evidence" value="ECO:0007669"/>
    <property type="project" value="TreeGrafter"/>
</dbReference>
<feature type="region of interest" description="Disordered" evidence="11">
    <location>
        <begin position="1"/>
        <end position="107"/>
    </location>
</feature>
<keyword evidence="9 10" id="KW-0472">Membrane</keyword>
<evidence type="ECO:0000256" key="11">
    <source>
        <dbReference type="SAM" id="MobiDB-lite"/>
    </source>
</evidence>
<evidence type="ECO:0000256" key="2">
    <source>
        <dbReference type="ARBA" id="ARBA00004922"/>
    </source>
</evidence>
<evidence type="ECO:0000256" key="1">
    <source>
        <dbReference type="ARBA" id="ARBA00004477"/>
    </source>
</evidence>
<keyword evidence="13" id="KW-1185">Reference proteome</keyword>
<protein>
    <recommendedName>
        <fullName evidence="10">Mannosyltransferase</fullName>
        <ecNumber evidence="10">2.4.1.-</ecNumber>
    </recommendedName>
</protein>
<dbReference type="OrthoDB" id="497541at2759"/>
<dbReference type="Proteomes" id="UP000823405">
    <property type="component" value="Unassembled WGS sequence"/>
</dbReference>
<evidence type="ECO:0000256" key="5">
    <source>
        <dbReference type="ARBA" id="ARBA00022679"/>
    </source>
</evidence>
<feature type="transmembrane region" description="Helical" evidence="10">
    <location>
        <begin position="289"/>
        <end position="321"/>
    </location>
</feature>
<feature type="transmembrane region" description="Helical" evidence="10">
    <location>
        <begin position="448"/>
        <end position="465"/>
    </location>
</feature>
<feature type="transmembrane region" description="Helical" evidence="10">
    <location>
        <begin position="477"/>
        <end position="498"/>
    </location>
</feature>
<dbReference type="AlphaFoldDB" id="A0A9P6UID0"/>
<evidence type="ECO:0000256" key="3">
    <source>
        <dbReference type="ARBA" id="ARBA00007063"/>
    </source>
</evidence>
<feature type="transmembrane region" description="Helical" evidence="10">
    <location>
        <begin position="342"/>
        <end position="363"/>
    </location>
</feature>
<dbReference type="GO" id="GO:0005789">
    <property type="term" value="C:endoplasmic reticulum membrane"/>
    <property type="evidence" value="ECO:0007669"/>
    <property type="project" value="UniProtKB-SubCell"/>
</dbReference>
<name>A0A9P6UID0_9FUNG</name>
<feature type="region of interest" description="Disordered" evidence="11">
    <location>
        <begin position="646"/>
        <end position="665"/>
    </location>
</feature>
<comment type="pathway">
    <text evidence="2">Protein modification; protein glycosylation.</text>
</comment>